<comment type="caution">
    <text evidence="6">The sequence shown here is derived from an EMBL/GenBank/DDBJ whole genome shotgun (WGS) entry which is preliminary data.</text>
</comment>
<keyword evidence="2 5" id="KW-0812">Transmembrane</keyword>
<dbReference type="PANTHER" id="PTHR31218">
    <property type="entry name" value="WAT1-RELATED PROTEIN"/>
    <property type="match status" value="1"/>
</dbReference>
<dbReference type="GO" id="GO:0016020">
    <property type="term" value="C:membrane"/>
    <property type="evidence" value="ECO:0007669"/>
    <property type="project" value="InterPro"/>
</dbReference>
<evidence type="ECO:0000313" key="6">
    <source>
        <dbReference type="EMBL" id="TXG53870.1"/>
    </source>
</evidence>
<feature type="transmembrane region" description="Helical" evidence="5">
    <location>
        <begin position="20"/>
        <end position="40"/>
    </location>
</feature>
<keyword evidence="4 5" id="KW-0472">Membrane</keyword>
<evidence type="ECO:0008006" key="8">
    <source>
        <dbReference type="Google" id="ProtNLM"/>
    </source>
</evidence>
<evidence type="ECO:0000256" key="1">
    <source>
        <dbReference type="ARBA" id="ARBA00004141"/>
    </source>
</evidence>
<evidence type="ECO:0000256" key="2">
    <source>
        <dbReference type="ARBA" id="ARBA00022692"/>
    </source>
</evidence>
<evidence type="ECO:0000256" key="3">
    <source>
        <dbReference type="ARBA" id="ARBA00022989"/>
    </source>
</evidence>
<evidence type="ECO:0000313" key="7">
    <source>
        <dbReference type="Proteomes" id="UP000323000"/>
    </source>
</evidence>
<proteinExistence type="predicted"/>
<name>A0A5C7HA08_9ROSI</name>
<dbReference type="InterPro" id="IPR037185">
    <property type="entry name" value="EmrE-like"/>
</dbReference>
<dbReference type="OrthoDB" id="1728340at2759"/>
<keyword evidence="3 5" id="KW-1133">Transmembrane helix</keyword>
<dbReference type="Proteomes" id="UP000323000">
    <property type="component" value="Chromosome 9"/>
</dbReference>
<dbReference type="InterPro" id="IPR030184">
    <property type="entry name" value="WAT1-related"/>
</dbReference>
<sequence length="185" mass="20490">MKLYKKKMGPIEMCEALKGVKPVMVMVVVQIAYAGMNIFYKLAANDGMNLRVLVAYRMMFATVFIAPLALIFERGLLAQNLYIESLYLTSASFASAVTNLIPAVTFVLAVSFSIIGAVLIACGLYMVLWGKNKEMKKKTQILPSKSSQGSKLVEIVNDTHLKSNVDITDDEASLENEQEIRELKV</sequence>
<evidence type="ECO:0000256" key="5">
    <source>
        <dbReference type="SAM" id="Phobius"/>
    </source>
</evidence>
<dbReference type="SUPFAM" id="SSF103481">
    <property type="entry name" value="Multidrug resistance efflux transporter EmrE"/>
    <property type="match status" value="1"/>
</dbReference>
<feature type="transmembrane region" description="Helical" evidence="5">
    <location>
        <begin position="52"/>
        <end position="72"/>
    </location>
</feature>
<dbReference type="EMBL" id="VAHF01000009">
    <property type="protein sequence ID" value="TXG53870.1"/>
    <property type="molecule type" value="Genomic_DNA"/>
</dbReference>
<reference evidence="7" key="1">
    <citation type="journal article" date="2019" name="Gigascience">
        <title>De novo genome assembly of the endangered Acer yangbiense, a plant species with extremely small populations endemic to Yunnan Province, China.</title>
        <authorList>
            <person name="Yang J."/>
            <person name="Wariss H.M."/>
            <person name="Tao L."/>
            <person name="Zhang R."/>
            <person name="Yun Q."/>
            <person name="Hollingsworth P."/>
            <person name="Dao Z."/>
            <person name="Luo G."/>
            <person name="Guo H."/>
            <person name="Ma Y."/>
            <person name="Sun W."/>
        </authorList>
    </citation>
    <scope>NUCLEOTIDE SEQUENCE [LARGE SCALE GENOMIC DNA]</scope>
    <source>
        <strain evidence="7">cv. Malutang</strain>
    </source>
</reference>
<keyword evidence="7" id="KW-1185">Reference proteome</keyword>
<organism evidence="6 7">
    <name type="scientific">Acer yangbiense</name>
    <dbReference type="NCBI Taxonomy" id="1000413"/>
    <lineage>
        <taxon>Eukaryota</taxon>
        <taxon>Viridiplantae</taxon>
        <taxon>Streptophyta</taxon>
        <taxon>Embryophyta</taxon>
        <taxon>Tracheophyta</taxon>
        <taxon>Spermatophyta</taxon>
        <taxon>Magnoliopsida</taxon>
        <taxon>eudicotyledons</taxon>
        <taxon>Gunneridae</taxon>
        <taxon>Pentapetalae</taxon>
        <taxon>rosids</taxon>
        <taxon>malvids</taxon>
        <taxon>Sapindales</taxon>
        <taxon>Sapindaceae</taxon>
        <taxon>Hippocastanoideae</taxon>
        <taxon>Acereae</taxon>
        <taxon>Acer</taxon>
    </lineage>
</organism>
<accession>A0A5C7HA08</accession>
<dbReference type="AlphaFoldDB" id="A0A5C7HA08"/>
<gene>
    <name evidence="6" type="ORF">EZV62_019126</name>
</gene>
<protein>
    <recommendedName>
        <fullName evidence="8">WAT1-related protein</fullName>
    </recommendedName>
</protein>
<dbReference type="GO" id="GO:0022857">
    <property type="term" value="F:transmembrane transporter activity"/>
    <property type="evidence" value="ECO:0007669"/>
    <property type="project" value="InterPro"/>
</dbReference>
<feature type="transmembrane region" description="Helical" evidence="5">
    <location>
        <begin position="107"/>
        <end position="128"/>
    </location>
</feature>
<evidence type="ECO:0000256" key="4">
    <source>
        <dbReference type="ARBA" id="ARBA00023136"/>
    </source>
</evidence>
<comment type="subcellular location">
    <subcellularLocation>
        <location evidence="1">Membrane</location>
        <topology evidence="1">Multi-pass membrane protein</topology>
    </subcellularLocation>
</comment>